<reference evidence="13 14" key="1">
    <citation type="journal article" date="2011" name="J. Bacteriol.">
        <title>Complete genome sequence of the thermoacidophilic crenarchaeon Thermoproteus uzoniensis 768-20.</title>
        <authorList>
            <person name="Mardanov A.V."/>
            <person name="Gumerov V.M."/>
            <person name="Beletsky A.V."/>
            <person name="Prokofeva M.I."/>
            <person name="Bonch-Osmolovskaya E.A."/>
            <person name="Ravin N.V."/>
            <person name="Skryabin K.G."/>
        </authorList>
    </citation>
    <scope>NUCLEOTIDE SEQUENCE [LARGE SCALE GENOMIC DNA]</scope>
    <source>
        <strain evidence="13 14">768-20</strain>
    </source>
</reference>
<evidence type="ECO:0000313" key="13">
    <source>
        <dbReference type="EMBL" id="AEA11861.1"/>
    </source>
</evidence>
<dbReference type="HOGENOM" id="CLU_018693_3_3_2"/>
<dbReference type="EMBL" id="CP002590">
    <property type="protein sequence ID" value="AEA11861.1"/>
    <property type="molecule type" value="Genomic_DNA"/>
</dbReference>
<gene>
    <name evidence="13" type="ordered locus">TUZN_0364</name>
</gene>
<keyword evidence="3 13" id="KW-0723">Serine/threonine-protein kinase</keyword>
<dbReference type="GeneID" id="10359910"/>
<dbReference type="PROSITE" id="PS01245">
    <property type="entry name" value="RIO1"/>
    <property type="match status" value="1"/>
</dbReference>
<name>F2L2S3_THEU7</name>
<dbReference type="SUPFAM" id="SSF56112">
    <property type="entry name" value="Protein kinase-like (PK-like)"/>
    <property type="match status" value="1"/>
</dbReference>
<dbReference type="EC" id="2.7.11.1" evidence="2"/>
<protein>
    <recommendedName>
        <fullName evidence="2">non-specific serine/threonine protein kinase</fullName>
        <ecNumber evidence="2">2.7.11.1</ecNumber>
    </recommendedName>
</protein>
<dbReference type="InterPro" id="IPR011009">
    <property type="entry name" value="Kinase-like_dom_sf"/>
</dbReference>
<keyword evidence="7 13" id="KW-0418">Kinase</keyword>
<keyword evidence="6" id="KW-0547">Nucleotide-binding</keyword>
<keyword evidence="9" id="KW-0460">Magnesium</keyword>
<evidence type="ECO:0000313" key="14">
    <source>
        <dbReference type="Proteomes" id="UP000008138"/>
    </source>
</evidence>
<proteinExistence type="inferred from homology"/>
<evidence type="ECO:0000256" key="8">
    <source>
        <dbReference type="ARBA" id="ARBA00022840"/>
    </source>
</evidence>
<evidence type="ECO:0000256" key="6">
    <source>
        <dbReference type="ARBA" id="ARBA00022741"/>
    </source>
</evidence>
<dbReference type="GO" id="GO:0046872">
    <property type="term" value="F:metal ion binding"/>
    <property type="evidence" value="ECO:0007669"/>
    <property type="project" value="UniProtKB-KW"/>
</dbReference>
<dbReference type="AlphaFoldDB" id="F2L2S3"/>
<evidence type="ECO:0000256" key="9">
    <source>
        <dbReference type="ARBA" id="ARBA00022842"/>
    </source>
</evidence>
<evidence type="ECO:0000256" key="11">
    <source>
        <dbReference type="ARBA" id="ARBA00048679"/>
    </source>
</evidence>
<dbReference type="InterPro" id="IPR000719">
    <property type="entry name" value="Prot_kinase_dom"/>
</dbReference>
<dbReference type="OrthoDB" id="31344at2157"/>
<dbReference type="RefSeq" id="WP_013679197.1">
    <property type="nucleotide sequence ID" value="NC_015315.1"/>
</dbReference>
<comment type="similarity">
    <text evidence="1">Belongs to the protein kinase superfamily. RIO-type Ser/Thr kinase family.</text>
</comment>
<dbReference type="CDD" id="cd05145">
    <property type="entry name" value="RIO1_like"/>
    <property type="match status" value="1"/>
</dbReference>
<dbReference type="PANTHER" id="PTHR45723">
    <property type="entry name" value="SERINE/THREONINE-PROTEIN KINASE RIO1"/>
    <property type="match status" value="1"/>
</dbReference>
<comment type="catalytic activity">
    <reaction evidence="11">
        <text>L-seryl-[protein] + ATP = O-phospho-L-seryl-[protein] + ADP + H(+)</text>
        <dbReference type="Rhea" id="RHEA:17989"/>
        <dbReference type="Rhea" id="RHEA-COMP:9863"/>
        <dbReference type="Rhea" id="RHEA-COMP:11604"/>
        <dbReference type="ChEBI" id="CHEBI:15378"/>
        <dbReference type="ChEBI" id="CHEBI:29999"/>
        <dbReference type="ChEBI" id="CHEBI:30616"/>
        <dbReference type="ChEBI" id="CHEBI:83421"/>
        <dbReference type="ChEBI" id="CHEBI:456216"/>
        <dbReference type="EC" id="2.7.11.1"/>
    </reaction>
</comment>
<dbReference type="InterPro" id="IPR018934">
    <property type="entry name" value="RIO_dom"/>
</dbReference>
<dbReference type="KEGG" id="tuz:TUZN_0364"/>
<organism evidence="13 14">
    <name type="scientific">Thermoproteus uzoniensis (strain 768-20)</name>
    <dbReference type="NCBI Taxonomy" id="999630"/>
    <lineage>
        <taxon>Archaea</taxon>
        <taxon>Thermoproteota</taxon>
        <taxon>Thermoprotei</taxon>
        <taxon>Thermoproteales</taxon>
        <taxon>Thermoproteaceae</taxon>
        <taxon>Thermoproteus</taxon>
    </lineage>
</organism>
<dbReference type="InterPro" id="IPR018935">
    <property type="entry name" value="RIO_kinase_CS"/>
</dbReference>
<evidence type="ECO:0000259" key="12">
    <source>
        <dbReference type="PROSITE" id="PS50011"/>
    </source>
</evidence>
<keyword evidence="14" id="KW-1185">Reference proteome</keyword>
<evidence type="ECO:0000256" key="10">
    <source>
        <dbReference type="ARBA" id="ARBA00047899"/>
    </source>
</evidence>
<dbReference type="eggNOG" id="arCOG01180">
    <property type="taxonomic scope" value="Archaea"/>
</dbReference>
<dbReference type="GO" id="GO:0005524">
    <property type="term" value="F:ATP binding"/>
    <property type="evidence" value="ECO:0007669"/>
    <property type="project" value="UniProtKB-KW"/>
</dbReference>
<comment type="catalytic activity">
    <reaction evidence="10">
        <text>L-threonyl-[protein] + ATP = O-phospho-L-threonyl-[protein] + ADP + H(+)</text>
        <dbReference type="Rhea" id="RHEA:46608"/>
        <dbReference type="Rhea" id="RHEA-COMP:11060"/>
        <dbReference type="Rhea" id="RHEA-COMP:11605"/>
        <dbReference type="ChEBI" id="CHEBI:15378"/>
        <dbReference type="ChEBI" id="CHEBI:30013"/>
        <dbReference type="ChEBI" id="CHEBI:30616"/>
        <dbReference type="ChEBI" id="CHEBI:61977"/>
        <dbReference type="ChEBI" id="CHEBI:456216"/>
        <dbReference type="EC" id="2.7.11.1"/>
    </reaction>
</comment>
<dbReference type="Gene3D" id="1.10.510.10">
    <property type="entry name" value="Transferase(Phosphotransferase) domain 1"/>
    <property type="match status" value="1"/>
</dbReference>
<feature type="domain" description="Protein kinase" evidence="12">
    <location>
        <begin position="49"/>
        <end position="284"/>
    </location>
</feature>
<evidence type="ECO:0000256" key="5">
    <source>
        <dbReference type="ARBA" id="ARBA00022723"/>
    </source>
</evidence>
<dbReference type="InterPro" id="IPR051272">
    <property type="entry name" value="RIO-type_Ser/Thr_kinase"/>
</dbReference>
<evidence type="ECO:0000256" key="4">
    <source>
        <dbReference type="ARBA" id="ARBA00022679"/>
    </source>
</evidence>
<evidence type="ECO:0000256" key="1">
    <source>
        <dbReference type="ARBA" id="ARBA00009196"/>
    </source>
</evidence>
<reference key="2">
    <citation type="submission" date="2011-03" db="EMBL/GenBank/DDBJ databases">
        <title>Complete genome sequence of the thermoacidophilic crenarchaeon Thermoproteus uzoniensis 768-20.</title>
        <authorList>
            <person name="Mardanov A.V."/>
            <person name="Gumerov V.M."/>
            <person name="Beletsky A.V."/>
            <person name="Prokofeva M.I."/>
            <person name="Bonch-Osmolovskaya E.A."/>
            <person name="Ravin N.V."/>
            <person name="Skryabin K.G."/>
        </authorList>
    </citation>
    <scope>NUCLEOTIDE SEQUENCE</scope>
    <source>
        <strain>768-20</strain>
    </source>
</reference>
<evidence type="ECO:0000256" key="7">
    <source>
        <dbReference type="ARBA" id="ARBA00022777"/>
    </source>
</evidence>
<dbReference type="Proteomes" id="UP000008138">
    <property type="component" value="Chromosome"/>
</dbReference>
<dbReference type="SMART" id="SM00090">
    <property type="entry name" value="RIO"/>
    <property type="match status" value="1"/>
</dbReference>
<sequence length="284" mass="32519">MLVSSADDIDVERESRTEKDHEYFETLDEVFNAYTWRSLFSLMNKGVVDQILGPLSQGKEARVILAKDRKGVYIALKIYYTTTSTFIKSRYKYIMGDPRFKNKKIKKDIIDIVEAWSRKEFGNLSAAYRAGVKAPRPIAVERNVLAMEFIGEGNRPAPTLNDLGVDGLDDPDEVFWEILRNVERTYVLAKLVHADLSEFNILYHNGDIRIIDWGSAVKREHPLAFGYLARDLDNVFRFFGVGLEGRRVARLIAERAGEPYEEDEDGWLVVKGKRLYEAIDEALG</sequence>
<dbReference type="GO" id="GO:0004674">
    <property type="term" value="F:protein serine/threonine kinase activity"/>
    <property type="evidence" value="ECO:0007669"/>
    <property type="project" value="UniProtKB-KW"/>
</dbReference>
<keyword evidence="5" id="KW-0479">Metal-binding</keyword>
<accession>F2L2S3</accession>
<dbReference type="STRING" id="999630.TUZN_0364"/>
<dbReference type="Pfam" id="PF01163">
    <property type="entry name" value="RIO1"/>
    <property type="match status" value="1"/>
</dbReference>
<keyword evidence="8" id="KW-0067">ATP-binding</keyword>
<dbReference type="PROSITE" id="PS50011">
    <property type="entry name" value="PROTEIN_KINASE_DOM"/>
    <property type="match status" value="1"/>
</dbReference>
<evidence type="ECO:0000256" key="2">
    <source>
        <dbReference type="ARBA" id="ARBA00012513"/>
    </source>
</evidence>
<dbReference type="InterPro" id="IPR000687">
    <property type="entry name" value="RIO_kinase"/>
</dbReference>
<dbReference type="Gene3D" id="3.30.200.20">
    <property type="entry name" value="Phosphorylase Kinase, domain 1"/>
    <property type="match status" value="1"/>
</dbReference>
<keyword evidence="4" id="KW-0808">Transferase</keyword>
<evidence type="ECO:0000256" key="3">
    <source>
        <dbReference type="ARBA" id="ARBA00022527"/>
    </source>
</evidence>